<dbReference type="InterPro" id="IPR008266">
    <property type="entry name" value="Tyr_kinase_AS"/>
</dbReference>
<dbReference type="Proteomes" id="UP001212997">
    <property type="component" value="Unassembled WGS sequence"/>
</dbReference>
<dbReference type="Pfam" id="PF07714">
    <property type="entry name" value="PK_Tyr_Ser-Thr"/>
    <property type="match status" value="2"/>
</dbReference>
<dbReference type="AlphaFoldDB" id="A0AAD5V5L0"/>
<reference evidence="3" key="1">
    <citation type="submission" date="2022-07" db="EMBL/GenBank/DDBJ databases">
        <title>Genome Sequence of Physisporinus lineatus.</title>
        <authorList>
            <person name="Buettner E."/>
        </authorList>
    </citation>
    <scope>NUCLEOTIDE SEQUENCE</scope>
    <source>
        <strain evidence="3">VT162</strain>
    </source>
</reference>
<name>A0AAD5V5L0_9APHY</name>
<accession>A0AAD5V5L0</accession>
<gene>
    <name evidence="3" type="ORF">NLI96_g4096</name>
</gene>
<organism evidence="3 4">
    <name type="scientific">Meripilus lineatus</name>
    <dbReference type="NCBI Taxonomy" id="2056292"/>
    <lineage>
        <taxon>Eukaryota</taxon>
        <taxon>Fungi</taxon>
        <taxon>Dikarya</taxon>
        <taxon>Basidiomycota</taxon>
        <taxon>Agaricomycotina</taxon>
        <taxon>Agaricomycetes</taxon>
        <taxon>Polyporales</taxon>
        <taxon>Meripilaceae</taxon>
        <taxon>Meripilus</taxon>
    </lineage>
</organism>
<dbReference type="InterPro" id="IPR011009">
    <property type="entry name" value="Kinase-like_dom_sf"/>
</dbReference>
<dbReference type="PROSITE" id="PS00109">
    <property type="entry name" value="PROTEIN_KINASE_TYR"/>
    <property type="match status" value="1"/>
</dbReference>
<protein>
    <recommendedName>
        <fullName evidence="2">Protein kinase domain-containing protein</fullName>
    </recommendedName>
</protein>
<evidence type="ECO:0000313" key="4">
    <source>
        <dbReference type="Proteomes" id="UP001212997"/>
    </source>
</evidence>
<dbReference type="EMBL" id="JANAWD010000115">
    <property type="protein sequence ID" value="KAJ3486625.1"/>
    <property type="molecule type" value="Genomic_DNA"/>
</dbReference>
<proteinExistence type="predicted"/>
<evidence type="ECO:0000259" key="2">
    <source>
        <dbReference type="PROSITE" id="PS50011"/>
    </source>
</evidence>
<feature type="region of interest" description="Disordered" evidence="1">
    <location>
        <begin position="776"/>
        <end position="799"/>
    </location>
</feature>
<dbReference type="PANTHER" id="PTHR44329">
    <property type="entry name" value="SERINE/THREONINE-PROTEIN KINASE TNNI3K-RELATED"/>
    <property type="match status" value="1"/>
</dbReference>
<dbReference type="InterPro" id="IPR000719">
    <property type="entry name" value="Prot_kinase_dom"/>
</dbReference>
<dbReference type="CDD" id="cd00180">
    <property type="entry name" value="PKc"/>
    <property type="match status" value="1"/>
</dbReference>
<keyword evidence="4" id="KW-1185">Reference proteome</keyword>
<dbReference type="GO" id="GO:0004674">
    <property type="term" value="F:protein serine/threonine kinase activity"/>
    <property type="evidence" value="ECO:0007669"/>
    <property type="project" value="TreeGrafter"/>
</dbReference>
<dbReference type="PROSITE" id="PS50011">
    <property type="entry name" value="PROTEIN_KINASE_DOM"/>
    <property type="match status" value="1"/>
</dbReference>
<dbReference type="InterPro" id="IPR001245">
    <property type="entry name" value="Ser-Thr/Tyr_kinase_cat_dom"/>
</dbReference>
<comment type="caution">
    <text evidence="3">The sequence shown here is derived from an EMBL/GenBank/DDBJ whole genome shotgun (WGS) entry which is preliminary data.</text>
</comment>
<dbReference type="InterPro" id="IPR051681">
    <property type="entry name" value="Ser/Thr_Kinases-Pseudokinases"/>
</dbReference>
<dbReference type="SUPFAM" id="SSF56112">
    <property type="entry name" value="Protein kinase-like (PK-like)"/>
    <property type="match status" value="2"/>
</dbReference>
<evidence type="ECO:0000313" key="3">
    <source>
        <dbReference type="EMBL" id="KAJ3486625.1"/>
    </source>
</evidence>
<feature type="domain" description="Protein kinase" evidence="2">
    <location>
        <begin position="555"/>
        <end position="799"/>
    </location>
</feature>
<evidence type="ECO:0000256" key="1">
    <source>
        <dbReference type="SAM" id="MobiDB-lite"/>
    </source>
</evidence>
<dbReference type="GO" id="GO:0005524">
    <property type="term" value="F:ATP binding"/>
    <property type="evidence" value="ECO:0007669"/>
    <property type="project" value="InterPro"/>
</dbReference>
<dbReference type="PANTHER" id="PTHR44329:SF214">
    <property type="entry name" value="PROTEIN KINASE DOMAIN-CONTAINING PROTEIN"/>
    <property type="match status" value="1"/>
</dbReference>
<dbReference type="Gene3D" id="1.10.510.10">
    <property type="entry name" value="Transferase(Phosphotransferase) domain 1"/>
    <property type="match status" value="2"/>
</dbReference>
<sequence>MAILHPCQGNGVGSFTPSPSELVWLCSQTSRISSTAPESIRAVAKGDTLPTFLSSIVGASMDRKSLFTVLRKHSHFPRNLKKRAPSSDSVTIPSKREHALQPIITGWLRAASQELDFRESERVLSLVLSIFVGSRHASELVEDDADHVSEVLLKACDISARAMELEDLANRNSLVNKLCELVCNLPQIPRCLMVGFHWAEETGVVCAETGDTYAGLCDGKSVTLYVPKAMQSHGTQILSSREFRTEVVRWRILPQNEHILPFLGVAQIYINQDTLWGLVFPENQGITLAGQVRHLVEQTTSEDKIVQSVLQWVLGDRLPVTALTNSMELRVRPTISLRAFQTTCFEFTDKEDPPSLYQLAFLAPERVRFYPKAESQSPSAAADVFAFGRICTELLNGGESPYYVDEEKLRIRRGGREPHLDILHEDILDVLELCCAKFPANRPDAQFLVDRFAAATQKPRHFLPSILPTVPTYVDNPRVQTLVSLIKAREMDQIAQFVPEVPATLDMLEKILLGCYSGQYDLPVASRIDLRLLIVALSKATCIFPPSFLVTHIEPTSLERVVIGGHSFIYTGTYANKSVALKTLKVYRPTYIQKSLESLMTEVVPWRTLPHQHILPVIGIAEHDDIEFSQPLVVLPWMDNGNAREYVEQLKGQGQIFKSRVNKLLHQTALALSFLHSEDIMHGDLRGANILVDPEGNAMVTDFGLISMYGKPEGRVTPSSNGTTHTDWMAFENMDPNDYVKETNQWLISWKSDVYSFGCVCVELRRTFGEPETFRADTNIVEESDSGTTTPTSERGRDV</sequence>